<comment type="subunit">
    <text evidence="12">Monomer. Interacts with DnaB.</text>
</comment>
<keyword evidence="9" id="KW-0460">Magnesium</keyword>
<evidence type="ECO:0000256" key="5">
    <source>
        <dbReference type="ARBA" id="ARBA00022705"/>
    </source>
</evidence>
<dbReference type="SMART" id="SM00400">
    <property type="entry name" value="ZnF_CHCC"/>
    <property type="match status" value="1"/>
</dbReference>
<keyword evidence="6 12" id="KW-0479">Metal-binding</keyword>
<evidence type="ECO:0000256" key="12">
    <source>
        <dbReference type="HAMAP-Rule" id="MF_00974"/>
    </source>
</evidence>
<dbReference type="InterPro" id="IPR006171">
    <property type="entry name" value="TOPRIM_dom"/>
</dbReference>
<dbReference type="Gene3D" id="3.90.980.10">
    <property type="entry name" value="DNA primase, catalytic core, N-terminal domain"/>
    <property type="match status" value="1"/>
</dbReference>
<dbReference type="InterPro" id="IPR006295">
    <property type="entry name" value="DNA_primase_DnaG"/>
</dbReference>
<comment type="similarity">
    <text evidence="12">Belongs to the DnaG primase family.</text>
</comment>
<keyword evidence="16" id="KW-1185">Reference proteome</keyword>
<evidence type="ECO:0000256" key="9">
    <source>
        <dbReference type="ARBA" id="ARBA00022842"/>
    </source>
</evidence>
<protein>
    <recommendedName>
        <fullName evidence="12">DNA primase</fullName>
        <ecNumber evidence="12">2.7.7.101</ecNumber>
    </recommendedName>
</protein>
<evidence type="ECO:0000256" key="11">
    <source>
        <dbReference type="ARBA" id="ARBA00023163"/>
    </source>
</evidence>
<keyword evidence="5 12" id="KW-0235">DNA replication</keyword>
<evidence type="ECO:0000256" key="3">
    <source>
        <dbReference type="ARBA" id="ARBA00022679"/>
    </source>
</evidence>
<keyword evidence="3 12" id="KW-0808">Transferase</keyword>
<sequence length="703" mass="77317">MAGLIKREDIDEVRQRTDIKEVVDGYVTLKSAGIGSFKGLCPFHDERSPSFHVRPQVGTYHCFGCGEGGDVISFLQKMDHTTFSETVEKLAHRINFTLRYEDGGTGPRREDVGKRQRLLDAHKVAAEFFREQLQTPGAAAAREFLSGRGFDQAAAEHFAVGYAPQGWDGLLKHLTGRGFTQDELRLTGMFSGGDGSDGRNSRIYDRFRGRLIWPIRDLTGATIGFGARKLYEDDQGPKYLNTPETALYKKSQVLYGIDLAKRDIARSRQLVVVEGYTDVMACHLSRIQTAVATCGTSFGTEHIKIARRLLSDDGTGGEVIFTFDGDEAGQKAALRAFEEDQRFVAQTYVAVEPNGADPCDLRLSHGEGAVRELISSRRPLFEFAIKATLKKFNLETVEGRVSALRAAAPVVADIKDPAMRPGYSRELAGWLGMDVDDVARAVAGAVKRGHSGAAGKTGRERDPQGRGQESNRSVQQSPGRDWQGNNRPSDREGGWGTPAPSRQQPNGRAGAPYGQAAQHSYSDGGHHGGDPSYGPESGQVPAPAPAYPRPDLRDPVVRLEHQALEVAIQQPGLLDANQWEQFMQARFLAPMHVAVHGAVRAAGVSGATPSQWVETIRQEVPEELRSFVSELAVTPLPAQNDDGLRLYCRGILNRLQDLQITHLKADKLGQLQRMDPSADPADFQRINRELMELEMQRRALRSE</sequence>
<reference evidence="15 16" key="1">
    <citation type="submission" date="2022-03" db="EMBL/GenBank/DDBJ databases">
        <title>Isotopic signatures of nitrous oxide derived from detoxification processes.</title>
        <authorList>
            <person name="Behrendt U."/>
            <person name="Buchen C."/>
            <person name="Well R."/>
            <person name="Ulrich A."/>
            <person name="Rohe L."/>
            <person name="Kolb S."/>
            <person name="Schloter M."/>
            <person name="Horn M.A."/>
            <person name="Augustin J."/>
        </authorList>
    </citation>
    <scope>NUCLEOTIDE SEQUENCE [LARGE SCALE GENOMIC DNA]</scope>
    <source>
        <strain evidence="15 16">S4-C24</strain>
    </source>
</reference>
<dbReference type="SMART" id="SM00493">
    <property type="entry name" value="TOPRIM"/>
    <property type="match status" value="1"/>
</dbReference>
<keyword evidence="2 12" id="KW-0639">Primosome</keyword>
<evidence type="ECO:0000256" key="13">
    <source>
        <dbReference type="SAM" id="MobiDB-lite"/>
    </source>
</evidence>
<dbReference type="InterPro" id="IPR050219">
    <property type="entry name" value="DnaG_primase"/>
</dbReference>
<dbReference type="InterPro" id="IPR034151">
    <property type="entry name" value="TOPRIM_DnaG_bac"/>
</dbReference>
<gene>
    <name evidence="12 15" type="primary">dnaG</name>
    <name evidence="15" type="ORF">MNQ99_12950</name>
</gene>
<feature type="region of interest" description="Disordered" evidence="13">
    <location>
        <begin position="446"/>
        <end position="552"/>
    </location>
</feature>
<evidence type="ECO:0000256" key="7">
    <source>
        <dbReference type="ARBA" id="ARBA00022771"/>
    </source>
</evidence>
<evidence type="ECO:0000256" key="4">
    <source>
        <dbReference type="ARBA" id="ARBA00022695"/>
    </source>
</evidence>
<evidence type="ECO:0000256" key="1">
    <source>
        <dbReference type="ARBA" id="ARBA00022478"/>
    </source>
</evidence>
<dbReference type="CDD" id="cd03364">
    <property type="entry name" value="TOPRIM_DnaG_primases"/>
    <property type="match status" value="1"/>
</dbReference>
<dbReference type="InterPro" id="IPR013173">
    <property type="entry name" value="DNA_primase_DnaG_DnaB-bd_dom"/>
</dbReference>
<accession>A0ABY3W3Y0</accession>
<comment type="domain">
    <text evidence="12">Contains an N-terminal zinc-binding domain, a central core domain that contains the primase activity, and a C-terminal DnaB-binding domain.</text>
</comment>
<dbReference type="HAMAP" id="MF_00974">
    <property type="entry name" value="DNA_primase_DnaG"/>
    <property type="match status" value="1"/>
</dbReference>
<dbReference type="PROSITE" id="PS50880">
    <property type="entry name" value="TOPRIM"/>
    <property type="match status" value="1"/>
</dbReference>
<dbReference type="InterPro" id="IPR013264">
    <property type="entry name" value="DNAG_N"/>
</dbReference>
<dbReference type="EMBL" id="CP093326">
    <property type="protein sequence ID" value="UNK44862.1"/>
    <property type="molecule type" value="Genomic_DNA"/>
</dbReference>
<organism evidence="15 16">
    <name type="scientific">Arthrobacter sulfonylureivorans</name>
    <dbReference type="NCBI Taxonomy" id="2486855"/>
    <lineage>
        <taxon>Bacteria</taxon>
        <taxon>Bacillati</taxon>
        <taxon>Actinomycetota</taxon>
        <taxon>Actinomycetes</taxon>
        <taxon>Micrococcales</taxon>
        <taxon>Micrococcaceae</taxon>
        <taxon>Arthrobacter</taxon>
    </lineage>
</organism>
<dbReference type="EC" id="2.7.7.101" evidence="12"/>
<dbReference type="InterPro" id="IPR002694">
    <property type="entry name" value="Znf_CHC2"/>
</dbReference>
<dbReference type="Pfam" id="PF08275">
    <property type="entry name" value="DNAG_N"/>
    <property type="match status" value="1"/>
</dbReference>
<keyword evidence="8 12" id="KW-0862">Zinc</keyword>
<dbReference type="RefSeq" id="WP_241913213.1">
    <property type="nucleotide sequence ID" value="NZ_CP093326.1"/>
</dbReference>
<evidence type="ECO:0000313" key="16">
    <source>
        <dbReference type="Proteomes" id="UP000829069"/>
    </source>
</evidence>
<dbReference type="SUPFAM" id="SSF56731">
    <property type="entry name" value="DNA primase core"/>
    <property type="match status" value="1"/>
</dbReference>
<keyword evidence="10 12" id="KW-0238">DNA-binding</keyword>
<evidence type="ECO:0000256" key="2">
    <source>
        <dbReference type="ARBA" id="ARBA00022515"/>
    </source>
</evidence>
<dbReference type="Gene3D" id="3.40.1360.10">
    <property type="match status" value="1"/>
</dbReference>
<name>A0ABY3W3Y0_9MICC</name>
<evidence type="ECO:0000259" key="14">
    <source>
        <dbReference type="PROSITE" id="PS50880"/>
    </source>
</evidence>
<keyword evidence="4 12" id="KW-0548">Nucleotidyltransferase</keyword>
<dbReference type="Pfam" id="PF01807">
    <property type="entry name" value="Zn_ribbon_DnaG"/>
    <property type="match status" value="1"/>
</dbReference>
<dbReference type="InterPro" id="IPR036977">
    <property type="entry name" value="DNA_primase_Znf_CHC2"/>
</dbReference>
<evidence type="ECO:0000256" key="6">
    <source>
        <dbReference type="ARBA" id="ARBA00022723"/>
    </source>
</evidence>
<dbReference type="PIRSF" id="PIRSF002811">
    <property type="entry name" value="DnaG"/>
    <property type="match status" value="1"/>
</dbReference>
<dbReference type="Proteomes" id="UP000829069">
    <property type="component" value="Chromosome"/>
</dbReference>
<keyword evidence="1 12" id="KW-0240">DNA-directed RNA polymerase</keyword>
<dbReference type="InterPro" id="IPR037068">
    <property type="entry name" value="DNA_primase_core_N_sf"/>
</dbReference>
<feature type="zinc finger region" description="CHC2-type" evidence="12">
    <location>
        <begin position="41"/>
        <end position="65"/>
    </location>
</feature>
<evidence type="ECO:0000256" key="8">
    <source>
        <dbReference type="ARBA" id="ARBA00022833"/>
    </source>
</evidence>
<proteinExistence type="inferred from homology"/>
<dbReference type="Pfam" id="PF10410">
    <property type="entry name" value="DnaB_bind"/>
    <property type="match status" value="1"/>
</dbReference>
<evidence type="ECO:0000256" key="10">
    <source>
        <dbReference type="ARBA" id="ARBA00023125"/>
    </source>
</evidence>
<keyword evidence="7 12" id="KW-0863">Zinc-finger</keyword>
<dbReference type="SUPFAM" id="SSF57783">
    <property type="entry name" value="Zinc beta-ribbon"/>
    <property type="match status" value="1"/>
</dbReference>
<evidence type="ECO:0000313" key="15">
    <source>
        <dbReference type="EMBL" id="UNK44862.1"/>
    </source>
</evidence>
<dbReference type="Pfam" id="PF13662">
    <property type="entry name" value="Toprim_4"/>
    <property type="match status" value="1"/>
</dbReference>
<dbReference type="InterPro" id="IPR030846">
    <property type="entry name" value="DnaG_bac"/>
</dbReference>
<dbReference type="PANTHER" id="PTHR30313:SF2">
    <property type="entry name" value="DNA PRIMASE"/>
    <property type="match status" value="1"/>
</dbReference>
<dbReference type="InterPro" id="IPR019475">
    <property type="entry name" value="DNA_primase_DnaB-bd"/>
</dbReference>
<feature type="compositionally biased region" description="Polar residues" evidence="13">
    <location>
        <begin position="467"/>
        <end position="487"/>
    </location>
</feature>
<keyword evidence="11 12" id="KW-0804">Transcription</keyword>
<dbReference type="Gene3D" id="3.90.580.10">
    <property type="entry name" value="Zinc finger, CHC2-type domain"/>
    <property type="match status" value="1"/>
</dbReference>
<comment type="cofactor">
    <cofactor evidence="12">
        <name>Zn(2+)</name>
        <dbReference type="ChEBI" id="CHEBI:29105"/>
    </cofactor>
    <text evidence="12">Binds 1 zinc ion per monomer.</text>
</comment>
<dbReference type="PANTHER" id="PTHR30313">
    <property type="entry name" value="DNA PRIMASE"/>
    <property type="match status" value="1"/>
</dbReference>
<feature type="domain" description="Toprim" evidence="14">
    <location>
        <begin position="268"/>
        <end position="353"/>
    </location>
</feature>
<dbReference type="NCBIfam" id="TIGR01391">
    <property type="entry name" value="dnaG"/>
    <property type="match status" value="1"/>
</dbReference>
<comment type="function">
    <text evidence="12">RNA polymerase that catalyzes the synthesis of short RNA molecules used as primers for DNA polymerase during DNA replication.</text>
</comment>
<dbReference type="Pfam" id="PF08278">
    <property type="entry name" value="DnaG_DnaB_bind"/>
    <property type="match status" value="1"/>
</dbReference>
<comment type="catalytic activity">
    <reaction evidence="12">
        <text>ssDNA + n NTP = ssDNA/pppN(pN)n-1 hybrid + (n-1) diphosphate.</text>
        <dbReference type="EC" id="2.7.7.101"/>
    </reaction>
</comment>